<feature type="modified residue" description="4-aspartylphosphate" evidence="13">
    <location>
        <position position="1088"/>
    </location>
</feature>
<evidence type="ECO:0000256" key="10">
    <source>
        <dbReference type="ARBA" id="ARBA00064003"/>
    </source>
</evidence>
<comment type="similarity">
    <text evidence="2">In the N-terminal section; belongs to the phytochrome family.</text>
</comment>
<evidence type="ECO:0000256" key="12">
    <source>
        <dbReference type="ARBA" id="ARBA00074306"/>
    </source>
</evidence>
<dbReference type="SMART" id="SM00388">
    <property type="entry name" value="HisKA"/>
    <property type="match status" value="1"/>
</dbReference>
<dbReference type="Pfam" id="PF08447">
    <property type="entry name" value="PAS_3"/>
    <property type="match status" value="3"/>
</dbReference>
<reference evidence="21" key="1">
    <citation type="submission" date="2011-06" db="EMBL/GenBank/DDBJ databases">
        <title>Complete genome sequence of Paenibacillus mucilaginosus KNP414.</title>
        <authorList>
            <person name="Wang J."/>
            <person name="Hu S."/>
            <person name="Hu X."/>
            <person name="Zhang B."/>
            <person name="Dong D."/>
            <person name="Zhang S."/>
            <person name="Zhao K."/>
            <person name="Wu D."/>
        </authorList>
    </citation>
    <scope>NUCLEOTIDE SEQUENCE [LARGE SCALE GENOMIC DNA]</scope>
    <source>
        <strain evidence="21">KNP414</strain>
    </source>
</reference>
<dbReference type="CDD" id="cd17546">
    <property type="entry name" value="REC_hyHK_CKI1_RcsC-like"/>
    <property type="match status" value="1"/>
</dbReference>
<dbReference type="SUPFAM" id="SSF55785">
    <property type="entry name" value="PYP-like sensor domain (PAS domain)"/>
    <property type="match status" value="6"/>
</dbReference>
<dbReference type="PROSITE" id="PS50110">
    <property type="entry name" value="RESPONSE_REGULATORY"/>
    <property type="match status" value="1"/>
</dbReference>
<evidence type="ECO:0000256" key="14">
    <source>
        <dbReference type="SAM" id="Coils"/>
    </source>
</evidence>
<feature type="region of interest" description="Disordered" evidence="15">
    <location>
        <begin position="1009"/>
        <end position="1031"/>
    </location>
</feature>
<feature type="domain" description="Response regulatory" evidence="17">
    <location>
        <begin position="1039"/>
        <end position="1156"/>
    </location>
</feature>
<dbReference type="RefSeq" id="WP_013920650.1">
    <property type="nucleotide sequence ID" value="NC_015690.1"/>
</dbReference>
<dbReference type="InterPro" id="IPR013656">
    <property type="entry name" value="PAS_4"/>
</dbReference>
<feature type="domain" description="Histidine kinase" evidence="16">
    <location>
        <begin position="784"/>
        <end position="1006"/>
    </location>
</feature>
<dbReference type="FunFam" id="1.10.287.130:FF:000002">
    <property type="entry name" value="Two-component osmosensing histidine kinase"/>
    <property type="match status" value="1"/>
</dbReference>
<keyword evidence="9" id="KW-0902">Two-component regulatory system</keyword>
<dbReference type="NCBIfam" id="TIGR00229">
    <property type="entry name" value="sensory_box"/>
    <property type="match status" value="6"/>
</dbReference>
<dbReference type="InterPro" id="IPR000014">
    <property type="entry name" value="PAS"/>
</dbReference>
<feature type="domain" description="PAS" evidence="18">
    <location>
        <begin position="406"/>
        <end position="459"/>
    </location>
</feature>
<dbReference type="InterPro" id="IPR003594">
    <property type="entry name" value="HATPase_dom"/>
</dbReference>
<evidence type="ECO:0000256" key="1">
    <source>
        <dbReference type="ARBA" id="ARBA00000085"/>
    </source>
</evidence>
<dbReference type="SMART" id="SM00086">
    <property type="entry name" value="PAC"/>
    <property type="match status" value="6"/>
</dbReference>
<dbReference type="InterPro" id="IPR000700">
    <property type="entry name" value="PAS-assoc_C"/>
</dbReference>
<evidence type="ECO:0000256" key="13">
    <source>
        <dbReference type="PROSITE-ProRule" id="PRU00169"/>
    </source>
</evidence>
<feature type="domain" description="PAS" evidence="18">
    <location>
        <begin position="139"/>
        <end position="211"/>
    </location>
</feature>
<evidence type="ECO:0000256" key="8">
    <source>
        <dbReference type="ARBA" id="ARBA00022840"/>
    </source>
</evidence>
<keyword evidence="7 20" id="KW-0418">Kinase</keyword>
<dbReference type="Pfam" id="PF00072">
    <property type="entry name" value="Response_reg"/>
    <property type="match status" value="1"/>
</dbReference>
<organism evidence="20 21">
    <name type="scientific">Paenibacillus mucilaginosus (strain KNP414)</name>
    <dbReference type="NCBI Taxonomy" id="1036673"/>
    <lineage>
        <taxon>Bacteria</taxon>
        <taxon>Bacillati</taxon>
        <taxon>Bacillota</taxon>
        <taxon>Bacilli</taxon>
        <taxon>Bacillales</taxon>
        <taxon>Paenibacillaceae</taxon>
        <taxon>Paenibacillus</taxon>
    </lineage>
</organism>
<dbReference type="Pfam" id="PF02518">
    <property type="entry name" value="HATPase_c"/>
    <property type="match status" value="1"/>
</dbReference>
<keyword evidence="6" id="KW-0547">Nucleotide-binding</keyword>
<dbReference type="Gene3D" id="2.10.70.100">
    <property type="match status" value="1"/>
</dbReference>
<dbReference type="SUPFAM" id="SSF47384">
    <property type="entry name" value="Homodimeric domain of signal transducing histidine kinase"/>
    <property type="match status" value="1"/>
</dbReference>
<feature type="domain" description="PAS" evidence="18">
    <location>
        <begin position="260"/>
        <end position="332"/>
    </location>
</feature>
<dbReference type="PROSITE" id="PS50109">
    <property type="entry name" value="HIS_KIN"/>
    <property type="match status" value="1"/>
</dbReference>
<keyword evidence="5" id="KW-0808">Transferase</keyword>
<dbReference type="SMART" id="SM00387">
    <property type="entry name" value="HATPase_c"/>
    <property type="match status" value="1"/>
</dbReference>
<dbReference type="PANTHER" id="PTHR43047:SF64">
    <property type="entry name" value="HISTIDINE KINASE CONTAINING CHEY-HOMOLOGOUS RECEIVER DOMAIN AND PAS DOMAIN-RELATED"/>
    <property type="match status" value="1"/>
</dbReference>
<dbReference type="Proteomes" id="UP000006620">
    <property type="component" value="Chromosome"/>
</dbReference>
<dbReference type="InterPro" id="IPR004358">
    <property type="entry name" value="Sig_transdc_His_kin-like_C"/>
</dbReference>
<dbReference type="SMART" id="SM00091">
    <property type="entry name" value="PAS"/>
    <property type="match status" value="6"/>
</dbReference>
<proteinExistence type="inferred from homology"/>
<dbReference type="InterPro" id="IPR013767">
    <property type="entry name" value="PAS_fold"/>
</dbReference>
<feature type="domain" description="PAC" evidence="19">
    <location>
        <begin position="334"/>
        <end position="386"/>
    </location>
</feature>
<keyword evidence="4 13" id="KW-0597">Phosphoprotein</keyword>
<evidence type="ECO:0000256" key="6">
    <source>
        <dbReference type="ARBA" id="ARBA00022741"/>
    </source>
</evidence>
<dbReference type="KEGG" id="pms:KNP414_06996"/>
<dbReference type="EMBL" id="CP002869">
    <property type="protein sequence ID" value="AEI45508.1"/>
    <property type="molecule type" value="Genomic_DNA"/>
</dbReference>
<dbReference type="Gene3D" id="3.40.50.2300">
    <property type="match status" value="1"/>
</dbReference>
<dbReference type="Pfam" id="PF00989">
    <property type="entry name" value="PAS"/>
    <property type="match status" value="1"/>
</dbReference>
<reference evidence="20 21" key="2">
    <citation type="journal article" date="2013" name="Genome Announc.">
        <title>Genome Sequence of Growth-Improving Paenibacillus mucilaginosus Strain KNP414.</title>
        <authorList>
            <person name="Lu J.J."/>
            <person name="Wang J.F."/>
            <person name="Hu X.F."/>
        </authorList>
    </citation>
    <scope>NUCLEOTIDE SEQUENCE [LARGE SCALE GENOMIC DNA]</scope>
    <source>
        <strain evidence="20 21">KNP414</strain>
    </source>
</reference>
<gene>
    <name evidence="20" type="ordered locus">KNP414_06996</name>
</gene>
<dbReference type="SMART" id="SM00448">
    <property type="entry name" value="REC"/>
    <property type="match status" value="1"/>
</dbReference>
<evidence type="ECO:0000313" key="21">
    <source>
        <dbReference type="Proteomes" id="UP000006620"/>
    </source>
</evidence>
<dbReference type="Gene3D" id="1.10.287.130">
    <property type="match status" value="1"/>
</dbReference>
<dbReference type="Pfam" id="PF00512">
    <property type="entry name" value="HisKA"/>
    <property type="match status" value="1"/>
</dbReference>
<dbReference type="CDD" id="cd00130">
    <property type="entry name" value="PAS"/>
    <property type="match status" value="6"/>
</dbReference>
<dbReference type="FunFam" id="3.30.565.10:FF:000010">
    <property type="entry name" value="Sensor histidine kinase RcsC"/>
    <property type="match status" value="1"/>
</dbReference>
<feature type="domain" description="PAC" evidence="19">
    <location>
        <begin position="588"/>
        <end position="639"/>
    </location>
</feature>
<evidence type="ECO:0000256" key="7">
    <source>
        <dbReference type="ARBA" id="ARBA00022777"/>
    </source>
</evidence>
<dbReference type="InterPro" id="IPR036097">
    <property type="entry name" value="HisK_dim/P_sf"/>
</dbReference>
<dbReference type="SUPFAM" id="SSF52172">
    <property type="entry name" value="CheY-like"/>
    <property type="match status" value="1"/>
</dbReference>
<evidence type="ECO:0000256" key="9">
    <source>
        <dbReference type="ARBA" id="ARBA00023012"/>
    </source>
</evidence>
<evidence type="ECO:0000259" key="17">
    <source>
        <dbReference type="PROSITE" id="PS50110"/>
    </source>
</evidence>
<feature type="domain" description="PAS" evidence="18">
    <location>
        <begin position="516"/>
        <end position="586"/>
    </location>
</feature>
<dbReference type="PROSITE" id="PS50112">
    <property type="entry name" value="PAS"/>
    <property type="match status" value="6"/>
</dbReference>
<evidence type="ECO:0000256" key="3">
    <source>
        <dbReference type="ARBA" id="ARBA00012438"/>
    </source>
</evidence>
<dbReference type="Pfam" id="PF13426">
    <property type="entry name" value="PAS_9"/>
    <property type="match status" value="1"/>
</dbReference>
<dbReference type="InterPro" id="IPR003661">
    <property type="entry name" value="HisK_dim/P_dom"/>
</dbReference>
<keyword evidence="14" id="KW-0175">Coiled coil</keyword>
<dbReference type="SUPFAM" id="SSF55874">
    <property type="entry name" value="ATPase domain of HSP90 chaperone/DNA topoisomerase II/histidine kinase"/>
    <property type="match status" value="1"/>
</dbReference>
<dbReference type="PROSITE" id="PS50113">
    <property type="entry name" value="PAC"/>
    <property type="match status" value="5"/>
</dbReference>
<dbReference type="Pfam" id="PF08448">
    <property type="entry name" value="PAS_4"/>
    <property type="match status" value="1"/>
</dbReference>
<dbReference type="HOGENOM" id="CLU_000445_114_18_9"/>
<evidence type="ECO:0000256" key="4">
    <source>
        <dbReference type="ARBA" id="ARBA00022553"/>
    </source>
</evidence>
<dbReference type="CDD" id="cd16922">
    <property type="entry name" value="HATPase_EvgS-ArcB-TorS-like"/>
    <property type="match status" value="1"/>
</dbReference>
<dbReference type="CDD" id="cd00082">
    <property type="entry name" value="HisKA"/>
    <property type="match status" value="1"/>
</dbReference>
<evidence type="ECO:0000259" key="19">
    <source>
        <dbReference type="PROSITE" id="PS50113"/>
    </source>
</evidence>
<name>F8FIQ4_PAEMK</name>
<dbReference type="InterPro" id="IPR001610">
    <property type="entry name" value="PAC"/>
</dbReference>
<dbReference type="InterPro" id="IPR036890">
    <property type="entry name" value="HATPase_C_sf"/>
</dbReference>
<dbReference type="InterPro" id="IPR013655">
    <property type="entry name" value="PAS_fold_3"/>
</dbReference>
<evidence type="ECO:0000256" key="5">
    <source>
        <dbReference type="ARBA" id="ARBA00022679"/>
    </source>
</evidence>
<dbReference type="InterPro" id="IPR011006">
    <property type="entry name" value="CheY-like_superfamily"/>
</dbReference>
<dbReference type="PATRIC" id="fig|1036673.3.peg.6527"/>
<dbReference type="InterPro" id="IPR001789">
    <property type="entry name" value="Sig_transdc_resp-reg_receiver"/>
</dbReference>
<dbReference type="GO" id="GO:0000155">
    <property type="term" value="F:phosphorelay sensor kinase activity"/>
    <property type="evidence" value="ECO:0007669"/>
    <property type="project" value="InterPro"/>
</dbReference>
<evidence type="ECO:0000256" key="2">
    <source>
        <dbReference type="ARBA" id="ARBA00006402"/>
    </source>
</evidence>
<comment type="catalytic activity">
    <reaction evidence="1">
        <text>ATP + protein L-histidine = ADP + protein N-phospho-L-histidine.</text>
        <dbReference type="EC" id="2.7.13.3"/>
    </reaction>
</comment>
<comment type="subunit">
    <text evidence="10">At low DSF concentrations, interacts with RpfF.</text>
</comment>
<dbReference type="EC" id="2.7.13.3" evidence="3"/>
<evidence type="ECO:0000256" key="15">
    <source>
        <dbReference type="SAM" id="MobiDB-lite"/>
    </source>
</evidence>
<keyword evidence="8" id="KW-0067">ATP-binding</keyword>
<dbReference type="AlphaFoldDB" id="F8FIQ4"/>
<feature type="coiled-coil region" evidence="14">
    <location>
        <begin position="499"/>
        <end position="526"/>
    </location>
</feature>
<evidence type="ECO:0000259" key="16">
    <source>
        <dbReference type="PROSITE" id="PS50109"/>
    </source>
</evidence>
<feature type="domain" description="PAC" evidence="19">
    <location>
        <begin position="206"/>
        <end position="259"/>
    </location>
</feature>
<feature type="domain" description="PAS" evidence="18">
    <location>
        <begin position="647"/>
        <end position="715"/>
    </location>
</feature>
<feature type="domain" description="PAS" evidence="18">
    <location>
        <begin position="15"/>
        <end position="85"/>
    </location>
</feature>
<dbReference type="GO" id="GO:0006355">
    <property type="term" value="P:regulation of DNA-templated transcription"/>
    <property type="evidence" value="ECO:0007669"/>
    <property type="project" value="InterPro"/>
</dbReference>
<evidence type="ECO:0000259" key="18">
    <source>
        <dbReference type="PROSITE" id="PS50112"/>
    </source>
</evidence>
<accession>F8FIQ4</accession>
<feature type="domain" description="PAC" evidence="19">
    <location>
        <begin position="462"/>
        <end position="515"/>
    </location>
</feature>
<evidence type="ECO:0000313" key="20">
    <source>
        <dbReference type="EMBL" id="AEI45508.1"/>
    </source>
</evidence>
<evidence type="ECO:0000256" key="11">
    <source>
        <dbReference type="ARBA" id="ARBA00068150"/>
    </source>
</evidence>
<dbReference type="Gene3D" id="3.30.450.20">
    <property type="entry name" value="PAS domain"/>
    <property type="match status" value="6"/>
</dbReference>
<dbReference type="PANTHER" id="PTHR43047">
    <property type="entry name" value="TWO-COMPONENT HISTIDINE PROTEIN KINASE"/>
    <property type="match status" value="1"/>
</dbReference>
<feature type="domain" description="PAC" evidence="19">
    <location>
        <begin position="87"/>
        <end position="138"/>
    </location>
</feature>
<dbReference type="GO" id="GO:0005524">
    <property type="term" value="F:ATP binding"/>
    <property type="evidence" value="ECO:0007669"/>
    <property type="project" value="UniProtKB-KW"/>
</dbReference>
<protein>
    <recommendedName>
        <fullName evidence="12">Circadian input-output histidine kinase CikA</fullName>
        <ecNumber evidence="3">2.7.13.3</ecNumber>
    </recommendedName>
    <alternativeName>
        <fullName evidence="11">Sensory/regulatory protein RpfC</fullName>
    </alternativeName>
</protein>
<dbReference type="PRINTS" id="PR00344">
    <property type="entry name" value="BCTRLSENSOR"/>
</dbReference>
<sequence>METNKTERLRQIISEGGAYKSLYHNHPDAIYVMDTGGCYIDANPSVERITGYTVDEFIGLPCRRLLTEEKLEKRRRHLAEALEGRPSSFEIDFFRKDGILIDLQVTYVPITAEGTVVGIYGLAKDVTGQREMERRWKESDELYRLISENAQDVISYSTPDGGCRYISPSVEPQLGYRPEELVGTQLKDLYHPEDAAQVNNRTGGNQLLNTGRVRHKDGHYVWFETTVKLIRDAGGRVDKIIGIGRNISERKAAEEELRRSGESLAQAQQVAKLGFWSMDLATREFYCSDDLLGMYGLPAGEAVADYRVFVDCIHPEDRPAFDEELRRSRVGAPDGMEYRVRLADGTEKFVHSRWSTIRDEQGNEVRRIGTVQDITERRRMEERVRESEKRYRLLSEHSMDLISLHAADERATYLYASPSSAALLGYEPEELLGSSAYDYFHPEDAALVSDYLSANLRAQGIYTVTYRVRHKRGHYVWFESTGRYTYDAMTGAGLEIIAVSRDITERKEAEQRLQESERRYKSLFEYNPASVYSFDLEGCYLSVNANLQELSGYTREELLGMSFAEVVDPRELPRTRMHFERAAAGSPQYYETAIIHKEGRRIDISVANVPIVVGGRVVGVYGIANDITERKRYIKQIEQLSYRHTLILDSVSEGIFGVDREGRLIFMNPAGADMSGYGIQELLGAEVFRLLQHAHVDGSPYKAGEAPVHRTLRDGRSRQVSDEVFWRKDGSSFLVEYSVNPMLDGGSIQGAVVVFRDMSGEREILRAKESAERAADAKSEFLAMMSHELRTPMNGIIGMTELLLETELTEEQREYGEIVRQSSQALLLLLNDVLDFSKIEAGKMPLDPGPFDLRSLLDGVLELFRPRSAEKDIELSCRLAPDLPLILTGDSAKVRQVLVNLVGNAVKFTERGGVLVNVRRIPVREPGGLLVEFAVQDTGIGIPAERLGELFQSFSQLHPVITRKYGGTGLGLAICKKLTELMGGYITVASEWERGSTFRFVLPFGGAEDADEGGAPAAATPEEDQAGPAPEESGLYGVRVLVAEDHPVNRQLLLRILEKLGCRADFAENGAEAVEAVLSRPYDAVLMDVQMPVMDGTEAARTLFRRLPPECVPPIIAVTAHARPEDREACLRSGMKDFLPKPVRKQEVERVLRHWAGRPAAGRE</sequence>
<dbReference type="InterPro" id="IPR035965">
    <property type="entry name" value="PAS-like_dom_sf"/>
</dbReference>
<dbReference type="Gene3D" id="3.30.565.10">
    <property type="entry name" value="Histidine kinase-like ATPase, C-terminal domain"/>
    <property type="match status" value="1"/>
</dbReference>
<dbReference type="InterPro" id="IPR005467">
    <property type="entry name" value="His_kinase_dom"/>
</dbReference>